<evidence type="ECO:0000259" key="1">
    <source>
        <dbReference type="Pfam" id="PF04480"/>
    </source>
</evidence>
<proteinExistence type="predicted"/>
<evidence type="ECO:0000313" key="3">
    <source>
        <dbReference type="Proteomes" id="UP000215896"/>
    </source>
</evidence>
<keyword evidence="3" id="KW-1185">Reference proteome</keyword>
<dbReference type="Proteomes" id="UP000215896">
    <property type="component" value="Unassembled WGS sequence"/>
</dbReference>
<reference evidence="2 3" key="1">
    <citation type="submission" date="2017-07" db="EMBL/GenBank/DDBJ databases">
        <title>Draft whole genome sequences of clinical Proprionibacteriaceae strains.</title>
        <authorList>
            <person name="Bernier A.-M."/>
            <person name="Bernard K."/>
            <person name="Domingo M.-C."/>
        </authorList>
    </citation>
    <scope>NUCLEOTIDE SEQUENCE [LARGE SCALE GENOMIC DNA]</scope>
    <source>
        <strain evidence="2 3">NML 030167</strain>
    </source>
</reference>
<sequence length="107" mass="12718">MRSRPWSEAERKAHCLLRDAGLTFQTKHAIRIDGETFFLDVALPELRLGIELNGFERHGRREVFENDHRRRNAVHLAGWLILEFTWRMITDHPDRFVETVLRAIAQR</sequence>
<dbReference type="EMBL" id="NMVO01000013">
    <property type="protein sequence ID" value="OYO13662.1"/>
    <property type="molecule type" value="Genomic_DNA"/>
</dbReference>
<dbReference type="Pfam" id="PF04480">
    <property type="entry name" value="DUF559"/>
    <property type="match status" value="1"/>
</dbReference>
<feature type="domain" description="DUF559" evidence="1">
    <location>
        <begin position="7"/>
        <end position="104"/>
    </location>
</feature>
<name>A0A255GDY5_9ACTN</name>
<gene>
    <name evidence="2" type="ORF">CGZ94_09675</name>
</gene>
<organism evidence="2 3">
    <name type="scientific">Enemella evansiae</name>
    <dbReference type="NCBI Taxonomy" id="2016499"/>
    <lineage>
        <taxon>Bacteria</taxon>
        <taxon>Bacillati</taxon>
        <taxon>Actinomycetota</taxon>
        <taxon>Actinomycetes</taxon>
        <taxon>Propionibacteriales</taxon>
        <taxon>Propionibacteriaceae</taxon>
        <taxon>Enemella</taxon>
    </lineage>
</organism>
<comment type="caution">
    <text evidence="2">The sequence shown here is derived from an EMBL/GenBank/DDBJ whole genome shotgun (WGS) entry which is preliminary data.</text>
</comment>
<dbReference type="Gene3D" id="3.40.960.10">
    <property type="entry name" value="VSR Endonuclease"/>
    <property type="match status" value="1"/>
</dbReference>
<dbReference type="InterPro" id="IPR007569">
    <property type="entry name" value="DUF559"/>
</dbReference>
<accession>A0A255GDY5</accession>
<dbReference type="OrthoDB" id="5243722at2"/>
<dbReference type="SUPFAM" id="SSF52980">
    <property type="entry name" value="Restriction endonuclease-like"/>
    <property type="match status" value="1"/>
</dbReference>
<dbReference type="RefSeq" id="WP_094405746.1">
    <property type="nucleotide sequence ID" value="NZ_NMVO01000013.1"/>
</dbReference>
<dbReference type="AlphaFoldDB" id="A0A255GDY5"/>
<evidence type="ECO:0000313" key="2">
    <source>
        <dbReference type="EMBL" id="OYO13662.1"/>
    </source>
</evidence>
<dbReference type="InterPro" id="IPR011335">
    <property type="entry name" value="Restrct_endonuc-II-like"/>
</dbReference>
<protein>
    <recommendedName>
        <fullName evidence="1">DUF559 domain-containing protein</fullName>
    </recommendedName>
</protein>